<gene>
    <name evidence="2" type="ORF">Q5716_12895</name>
</gene>
<dbReference type="EMBL" id="JAUQUB010000003">
    <property type="protein sequence ID" value="MDO7883128.1"/>
    <property type="molecule type" value="Genomic_DNA"/>
</dbReference>
<name>A0ABT9BQ22_9MICO</name>
<feature type="compositionally biased region" description="Basic and acidic residues" evidence="1">
    <location>
        <begin position="21"/>
        <end position="52"/>
    </location>
</feature>
<reference evidence="2 3" key="1">
    <citation type="submission" date="2023-07" db="EMBL/GenBank/DDBJ databases">
        <title>Protaetiibacter sp. nov WY-16 isolated from soil.</title>
        <authorList>
            <person name="Liu B."/>
            <person name="Wan Y."/>
        </authorList>
    </citation>
    <scope>NUCLEOTIDE SEQUENCE [LARGE SCALE GENOMIC DNA]</scope>
    <source>
        <strain evidence="2 3">WY-16</strain>
    </source>
</reference>
<organism evidence="2 3">
    <name type="scientific">Antiquaquibacter soli</name>
    <dbReference type="NCBI Taxonomy" id="3064523"/>
    <lineage>
        <taxon>Bacteria</taxon>
        <taxon>Bacillati</taxon>
        <taxon>Actinomycetota</taxon>
        <taxon>Actinomycetes</taxon>
        <taxon>Micrococcales</taxon>
        <taxon>Microbacteriaceae</taxon>
        <taxon>Antiquaquibacter</taxon>
    </lineage>
</organism>
<sequence length="52" mass="5667">MDTENTTTPDYGHAPVAAAEAELHDFGSPDLKAEDHTADHKAFQDHDFGADR</sequence>
<protein>
    <submittedName>
        <fullName evidence="2">Uncharacterized protein</fullName>
    </submittedName>
</protein>
<evidence type="ECO:0000313" key="3">
    <source>
        <dbReference type="Proteomes" id="UP001241072"/>
    </source>
</evidence>
<evidence type="ECO:0000313" key="2">
    <source>
        <dbReference type="EMBL" id="MDO7883128.1"/>
    </source>
</evidence>
<proteinExistence type="predicted"/>
<accession>A0ABT9BQ22</accession>
<dbReference type="Proteomes" id="UP001241072">
    <property type="component" value="Unassembled WGS sequence"/>
</dbReference>
<keyword evidence="3" id="KW-1185">Reference proteome</keyword>
<dbReference type="RefSeq" id="WP_305003559.1">
    <property type="nucleotide sequence ID" value="NZ_JAUQUB010000003.1"/>
</dbReference>
<feature type="region of interest" description="Disordered" evidence="1">
    <location>
        <begin position="1"/>
        <end position="52"/>
    </location>
</feature>
<comment type="caution">
    <text evidence="2">The sequence shown here is derived from an EMBL/GenBank/DDBJ whole genome shotgun (WGS) entry which is preliminary data.</text>
</comment>
<evidence type="ECO:0000256" key="1">
    <source>
        <dbReference type="SAM" id="MobiDB-lite"/>
    </source>
</evidence>